<sequence length="166" mass="18343">MTESDQPAARWKSEPMTTRLIAAVLVTNPDNGRLLILRRSSHLDFAPGEWDVPSGKGEPREPITATGVRELKEETGVVVAEADLRLVHVVHGCWGVEVPGMFMALIFHTDRWSGTPHNAEPHKHDTIAWVPPNDLPQPFTHTTRVAVQRYLDGGPILSFDGWAEAG</sequence>
<keyword evidence="5" id="KW-1185">Reference proteome</keyword>
<dbReference type="AlphaFoldDB" id="A0A561TQ32"/>
<evidence type="ECO:0000313" key="5">
    <source>
        <dbReference type="Proteomes" id="UP000316603"/>
    </source>
</evidence>
<dbReference type="InterPro" id="IPR000086">
    <property type="entry name" value="NUDIX_hydrolase_dom"/>
</dbReference>
<dbReference type="Proteomes" id="UP000316603">
    <property type="component" value="Unassembled WGS sequence"/>
</dbReference>
<keyword evidence="2" id="KW-0378">Hydrolase</keyword>
<dbReference type="Pfam" id="PF00293">
    <property type="entry name" value="NUDIX"/>
    <property type="match status" value="1"/>
</dbReference>
<evidence type="ECO:0000313" key="4">
    <source>
        <dbReference type="EMBL" id="TWF89200.1"/>
    </source>
</evidence>
<dbReference type="PROSITE" id="PS51462">
    <property type="entry name" value="NUDIX"/>
    <property type="match status" value="1"/>
</dbReference>
<reference evidence="4 5" key="1">
    <citation type="submission" date="2019-06" db="EMBL/GenBank/DDBJ databases">
        <title>Sequencing the genomes of 1000 actinobacteria strains.</title>
        <authorList>
            <person name="Klenk H.-P."/>
        </authorList>
    </citation>
    <scope>NUCLEOTIDE SEQUENCE [LARGE SCALE GENOMIC DNA]</scope>
    <source>
        <strain evidence="4 5">DSM 41695</strain>
    </source>
</reference>
<evidence type="ECO:0000256" key="2">
    <source>
        <dbReference type="ARBA" id="ARBA00022801"/>
    </source>
</evidence>
<dbReference type="Gene3D" id="3.90.79.10">
    <property type="entry name" value="Nucleoside Triphosphate Pyrophosphohydrolase"/>
    <property type="match status" value="1"/>
</dbReference>
<gene>
    <name evidence="4" type="ORF">FHX78_116242</name>
</gene>
<dbReference type="GO" id="GO:0016787">
    <property type="term" value="F:hydrolase activity"/>
    <property type="evidence" value="ECO:0007669"/>
    <property type="project" value="UniProtKB-KW"/>
</dbReference>
<dbReference type="EMBL" id="VIWV01000001">
    <property type="protein sequence ID" value="TWF89200.1"/>
    <property type="molecule type" value="Genomic_DNA"/>
</dbReference>
<dbReference type="PANTHER" id="PTHR43046:SF16">
    <property type="entry name" value="ADP-RIBOSE PYROPHOSPHATASE YJHB-RELATED"/>
    <property type="match status" value="1"/>
</dbReference>
<feature type="domain" description="Nudix hydrolase" evidence="3">
    <location>
        <begin position="17"/>
        <end position="152"/>
    </location>
</feature>
<dbReference type="RefSeq" id="WP_229924127.1">
    <property type="nucleotide sequence ID" value="NZ_BNCE01000020.1"/>
</dbReference>
<comment type="caution">
    <text evidence="4">The sequence shown here is derived from an EMBL/GenBank/DDBJ whole genome shotgun (WGS) entry which is preliminary data.</text>
</comment>
<protein>
    <submittedName>
        <fullName evidence="4">ADP-ribose pyrophosphatase YjhB (NUDIX family)</fullName>
    </submittedName>
</protein>
<organism evidence="4 5">
    <name type="scientific">Streptomyces capillispiralis</name>
    <dbReference type="NCBI Taxonomy" id="68182"/>
    <lineage>
        <taxon>Bacteria</taxon>
        <taxon>Bacillati</taxon>
        <taxon>Actinomycetota</taxon>
        <taxon>Actinomycetes</taxon>
        <taxon>Kitasatosporales</taxon>
        <taxon>Streptomycetaceae</taxon>
        <taxon>Streptomyces</taxon>
    </lineage>
</organism>
<proteinExistence type="predicted"/>
<name>A0A561TQ32_9ACTN</name>
<accession>A0A561TQ32</accession>
<evidence type="ECO:0000256" key="1">
    <source>
        <dbReference type="ARBA" id="ARBA00001946"/>
    </source>
</evidence>
<comment type="cofactor">
    <cofactor evidence="1">
        <name>Mg(2+)</name>
        <dbReference type="ChEBI" id="CHEBI:18420"/>
    </cofactor>
</comment>
<evidence type="ECO:0000259" key="3">
    <source>
        <dbReference type="PROSITE" id="PS51462"/>
    </source>
</evidence>
<dbReference type="InterPro" id="IPR015797">
    <property type="entry name" value="NUDIX_hydrolase-like_dom_sf"/>
</dbReference>
<dbReference type="SUPFAM" id="SSF55811">
    <property type="entry name" value="Nudix"/>
    <property type="match status" value="1"/>
</dbReference>
<dbReference type="PANTHER" id="PTHR43046">
    <property type="entry name" value="GDP-MANNOSE MANNOSYL HYDROLASE"/>
    <property type="match status" value="1"/>
</dbReference>